<dbReference type="InterPro" id="IPR017958">
    <property type="entry name" value="Gln-tRNA_amidoTrfase_suB_CS"/>
</dbReference>
<name>A0A6G1GES8_9PEZI</name>
<comment type="subunit">
    <text evidence="7">Subunit of the heterotrimeric GatCAB amidotransferase (AdT) complex, composed of A, B and C subunits.</text>
</comment>
<dbReference type="GeneID" id="54422260"/>
<dbReference type="PANTHER" id="PTHR11659:SF0">
    <property type="entry name" value="GLUTAMYL-TRNA(GLN) AMIDOTRANSFERASE SUBUNIT B, MITOCHONDRIAL"/>
    <property type="match status" value="1"/>
</dbReference>
<dbReference type="OrthoDB" id="1722066at2759"/>
<organism evidence="9">
    <name type="scientific">Eremomyces bilateralis CBS 781.70</name>
    <dbReference type="NCBI Taxonomy" id="1392243"/>
    <lineage>
        <taxon>Eukaryota</taxon>
        <taxon>Fungi</taxon>
        <taxon>Dikarya</taxon>
        <taxon>Ascomycota</taxon>
        <taxon>Pezizomycotina</taxon>
        <taxon>Dothideomycetes</taxon>
        <taxon>Dothideomycetes incertae sedis</taxon>
        <taxon>Eremomycetales</taxon>
        <taxon>Eremomycetaceae</taxon>
        <taxon>Eremomyces</taxon>
    </lineage>
</organism>
<protein>
    <recommendedName>
        <fullName evidence="7">Glutamyl-tRNA(Gln) amidotransferase subunit B, mitochondrial</fullName>
        <shortName evidence="7">Glu-AdT subunit B</shortName>
        <ecNumber evidence="7">6.3.5.-</ecNumber>
    </recommendedName>
</protein>
<dbReference type="Proteomes" id="UP000504638">
    <property type="component" value="Unplaced"/>
</dbReference>
<evidence type="ECO:0000256" key="2">
    <source>
        <dbReference type="ARBA" id="ARBA00022598"/>
    </source>
</evidence>
<keyword evidence="3 7" id="KW-0547">Nucleotide-binding</keyword>
<dbReference type="NCBIfam" id="NF004012">
    <property type="entry name" value="PRK05477.1-2"/>
    <property type="match status" value="1"/>
</dbReference>
<evidence type="ECO:0000256" key="4">
    <source>
        <dbReference type="ARBA" id="ARBA00022840"/>
    </source>
</evidence>
<comment type="subcellular location">
    <subcellularLocation>
        <location evidence="7">Mitochondrion</location>
    </subcellularLocation>
</comment>
<dbReference type="EC" id="6.3.5.-" evidence="7"/>
<dbReference type="SMART" id="SM00845">
    <property type="entry name" value="GatB_Yqey"/>
    <property type="match status" value="1"/>
</dbReference>
<dbReference type="PROSITE" id="PS01234">
    <property type="entry name" value="GATB"/>
    <property type="match status" value="1"/>
</dbReference>
<dbReference type="InterPro" id="IPR006075">
    <property type="entry name" value="Asn/Gln-tRNA_Trfase_suB/E_cat"/>
</dbReference>
<dbReference type="AlphaFoldDB" id="A0A6G1GES8"/>
<dbReference type="NCBIfam" id="TIGR00133">
    <property type="entry name" value="gatB"/>
    <property type="match status" value="1"/>
</dbReference>
<proteinExistence type="inferred from homology"/>
<keyword evidence="10" id="KW-1185">Reference proteome</keyword>
<evidence type="ECO:0000256" key="5">
    <source>
        <dbReference type="ARBA" id="ARBA00022917"/>
    </source>
</evidence>
<feature type="domain" description="Asn/Gln amidotransferase" evidence="8">
    <location>
        <begin position="363"/>
        <end position="528"/>
    </location>
</feature>
<dbReference type="GO" id="GO:0030956">
    <property type="term" value="C:glutamyl-tRNA(Gln) amidotransferase complex"/>
    <property type="evidence" value="ECO:0007669"/>
    <property type="project" value="UniProtKB-UniRule"/>
</dbReference>
<dbReference type="PANTHER" id="PTHR11659">
    <property type="entry name" value="GLUTAMYL-TRNA GLN AMIDOTRANSFERASE SUBUNIT B MITOCHONDRIAL AND PROKARYOTIC PET112-RELATED"/>
    <property type="match status" value="1"/>
</dbReference>
<accession>A0A6G1GES8</accession>
<dbReference type="SUPFAM" id="SSF89095">
    <property type="entry name" value="GatB/YqeY motif"/>
    <property type="match status" value="1"/>
</dbReference>
<evidence type="ECO:0000313" key="10">
    <source>
        <dbReference type="Proteomes" id="UP000504638"/>
    </source>
</evidence>
<reference evidence="11" key="2">
    <citation type="submission" date="2020-04" db="EMBL/GenBank/DDBJ databases">
        <authorList>
            <consortium name="NCBI Genome Project"/>
        </authorList>
    </citation>
    <scope>NUCLEOTIDE SEQUENCE</scope>
    <source>
        <strain evidence="11">CBS 781.70</strain>
    </source>
</reference>
<dbReference type="Pfam" id="PF02934">
    <property type="entry name" value="GatB_N"/>
    <property type="match status" value="1"/>
</dbReference>
<evidence type="ECO:0000256" key="6">
    <source>
        <dbReference type="ARBA" id="ARBA00047913"/>
    </source>
</evidence>
<dbReference type="InterPro" id="IPR004413">
    <property type="entry name" value="GatB"/>
</dbReference>
<comment type="function">
    <text evidence="7">Allows the formation of correctly charged Gln-tRNA(Gln) through the transamidation of misacylated Glu-tRNA(Gln) in the mitochondria. The reaction takes place in the presence of glutamine and ATP through an activated gamma-phospho-Glu-tRNA(Gln).</text>
</comment>
<dbReference type="GO" id="GO:0050567">
    <property type="term" value="F:glutaminyl-tRNA synthase (glutamine-hydrolyzing) activity"/>
    <property type="evidence" value="ECO:0007669"/>
    <property type="project" value="UniProtKB-UniRule"/>
</dbReference>
<evidence type="ECO:0000313" key="11">
    <source>
        <dbReference type="RefSeq" id="XP_033538165.1"/>
    </source>
</evidence>
<evidence type="ECO:0000256" key="7">
    <source>
        <dbReference type="HAMAP-Rule" id="MF_03147"/>
    </source>
</evidence>
<keyword evidence="2 7" id="KW-0436">Ligase</keyword>
<reference evidence="9 11" key="1">
    <citation type="submission" date="2020-01" db="EMBL/GenBank/DDBJ databases">
        <authorList>
            <consortium name="DOE Joint Genome Institute"/>
            <person name="Haridas S."/>
            <person name="Albert R."/>
            <person name="Binder M."/>
            <person name="Bloem J."/>
            <person name="Labutti K."/>
            <person name="Salamov A."/>
            <person name="Andreopoulos B."/>
            <person name="Baker S.E."/>
            <person name="Barry K."/>
            <person name="Bills G."/>
            <person name="Bluhm B.H."/>
            <person name="Cannon C."/>
            <person name="Castanera R."/>
            <person name="Culley D.E."/>
            <person name="Daum C."/>
            <person name="Ezra D."/>
            <person name="Gonzalez J.B."/>
            <person name="Henrissat B."/>
            <person name="Kuo A."/>
            <person name="Liang C."/>
            <person name="Lipzen A."/>
            <person name="Lutzoni F."/>
            <person name="Magnuson J."/>
            <person name="Mondo S."/>
            <person name="Nolan M."/>
            <person name="Ohm R."/>
            <person name="Pangilinan J."/>
            <person name="Park H.-J."/>
            <person name="Ramirez L."/>
            <person name="Alfaro M."/>
            <person name="Sun H."/>
            <person name="Tritt A."/>
            <person name="Yoshinaga Y."/>
            <person name="Zwiers L.-H."/>
            <person name="Turgeon B.G."/>
            <person name="Goodwin S.B."/>
            <person name="Spatafora J.W."/>
            <person name="Crous P.W."/>
            <person name="Grigoriev I.V."/>
        </authorList>
    </citation>
    <scope>NUCLEOTIDE SEQUENCE</scope>
    <source>
        <strain evidence="9 11">CBS 781.70</strain>
    </source>
</reference>
<dbReference type="GO" id="GO:0005739">
    <property type="term" value="C:mitochondrion"/>
    <property type="evidence" value="ECO:0007669"/>
    <property type="project" value="UniProtKB-SubCell"/>
</dbReference>
<dbReference type="GO" id="GO:0016740">
    <property type="term" value="F:transferase activity"/>
    <property type="evidence" value="ECO:0007669"/>
    <property type="project" value="UniProtKB-KW"/>
</dbReference>
<keyword evidence="5 7" id="KW-0648">Protein biosynthesis</keyword>
<reference evidence="11" key="3">
    <citation type="submission" date="2025-04" db="UniProtKB">
        <authorList>
            <consortium name="RefSeq"/>
        </authorList>
    </citation>
    <scope>IDENTIFICATION</scope>
    <source>
        <strain evidence="11">CBS 781.70</strain>
    </source>
</reference>
<dbReference type="InterPro" id="IPR017959">
    <property type="entry name" value="Asn/Gln-tRNA_amidoTrfase_suB/E"/>
</dbReference>
<evidence type="ECO:0000259" key="8">
    <source>
        <dbReference type="SMART" id="SM00845"/>
    </source>
</evidence>
<dbReference type="InterPro" id="IPR014746">
    <property type="entry name" value="Gln_synth/guanido_kin_cat_dom"/>
</dbReference>
<keyword evidence="7" id="KW-0496">Mitochondrion</keyword>
<keyword evidence="9" id="KW-0808">Transferase</keyword>
<evidence type="ECO:0000256" key="1">
    <source>
        <dbReference type="ARBA" id="ARBA00005306"/>
    </source>
</evidence>
<gene>
    <name evidence="9 11" type="ORF">P152DRAFT_479058</name>
</gene>
<dbReference type="RefSeq" id="XP_033538165.1">
    <property type="nucleotide sequence ID" value="XM_033681690.1"/>
</dbReference>
<evidence type="ECO:0000313" key="9">
    <source>
        <dbReference type="EMBL" id="KAF1816534.1"/>
    </source>
</evidence>
<comment type="similarity">
    <text evidence="1 7">Belongs to the GatB/GatE family. GatB subfamily.</text>
</comment>
<keyword evidence="4 7" id="KW-0067">ATP-binding</keyword>
<sequence length="531" mass="58546">MFGGLITPHAQSGKLSTSATEVEVHAELNTAKKLFSEAATSVNEPPNSHVALFDLAFPGTQPHFQGATLIPAIRAAIAFNCQIQRSSTFDRKHYFYQDQPAGYQITQYYEPFAKDGHIVLYPHDGIAPEDGNSVTVGIKQIQMEQDTAKTILQGNDTYLLDFNRVSHPLIEIITLPQIHSPATAAACVRKIQSILESINALNAGMELGGMRADVNVSIRKRGTEVDSGTGHQYHGVSGLGQRTEIKNLSSFKAVEDSIIAERNRQIQILESGGVIEGETRGWTIGGTETRSLRGKEGEIDYRYMPDPDIAPVIIGEDLVEHIHATMPLLPDDAFSLLTLKTPYGLSIKDAKTVHNLDEGERLDYYMEVVQTLESELSDSERASMPYGRTAGNWLLHELGGLFSQSEEPWDASRVRPDTLASVILNVLRKRVTGKTAKQLLANLFHGDSRTAEEIIEQDNLAVKPMSDEEYHAMVKTVLDNNQDTVRVILRDPQAGKSKVMWLVGQMIRGAEEGRVDAQKAAGIVREQLNIP</sequence>
<dbReference type="InterPro" id="IPR018027">
    <property type="entry name" value="Asn/Gln_amidotransferase"/>
</dbReference>
<evidence type="ECO:0000256" key="3">
    <source>
        <dbReference type="ARBA" id="ARBA00022741"/>
    </source>
</evidence>
<dbReference type="GO" id="GO:0005524">
    <property type="term" value="F:ATP binding"/>
    <property type="evidence" value="ECO:0007669"/>
    <property type="project" value="UniProtKB-KW"/>
</dbReference>
<dbReference type="SUPFAM" id="SSF55931">
    <property type="entry name" value="Glutamine synthetase/guanido kinase"/>
    <property type="match status" value="1"/>
</dbReference>
<dbReference type="GO" id="GO:0032543">
    <property type="term" value="P:mitochondrial translation"/>
    <property type="evidence" value="ECO:0007669"/>
    <property type="project" value="UniProtKB-UniRule"/>
</dbReference>
<comment type="catalytic activity">
    <reaction evidence="6 7">
        <text>L-glutamyl-tRNA(Gln) + L-glutamine + ATP + H2O = L-glutaminyl-tRNA(Gln) + L-glutamate + ADP + phosphate + H(+)</text>
        <dbReference type="Rhea" id="RHEA:17521"/>
        <dbReference type="Rhea" id="RHEA-COMP:9681"/>
        <dbReference type="Rhea" id="RHEA-COMP:9684"/>
        <dbReference type="ChEBI" id="CHEBI:15377"/>
        <dbReference type="ChEBI" id="CHEBI:15378"/>
        <dbReference type="ChEBI" id="CHEBI:29985"/>
        <dbReference type="ChEBI" id="CHEBI:30616"/>
        <dbReference type="ChEBI" id="CHEBI:43474"/>
        <dbReference type="ChEBI" id="CHEBI:58359"/>
        <dbReference type="ChEBI" id="CHEBI:78520"/>
        <dbReference type="ChEBI" id="CHEBI:78521"/>
        <dbReference type="ChEBI" id="CHEBI:456216"/>
    </reaction>
</comment>
<dbReference type="InterPro" id="IPR003789">
    <property type="entry name" value="Asn/Gln_tRNA_amidoTrase-B-like"/>
</dbReference>
<dbReference type="HAMAP" id="MF_00121">
    <property type="entry name" value="GatB"/>
    <property type="match status" value="1"/>
</dbReference>
<dbReference type="EMBL" id="ML975150">
    <property type="protein sequence ID" value="KAF1816534.1"/>
    <property type="molecule type" value="Genomic_DNA"/>
</dbReference>
<dbReference type="GO" id="GO:0070681">
    <property type="term" value="P:glutaminyl-tRNAGln biosynthesis via transamidation"/>
    <property type="evidence" value="ECO:0007669"/>
    <property type="project" value="UniProtKB-UniRule"/>
</dbReference>
<dbReference type="Pfam" id="PF02637">
    <property type="entry name" value="GatB_Yqey"/>
    <property type="match status" value="1"/>
</dbReference>